<accession>A0A5C2SPY1</accession>
<gene>
    <name evidence="4" type="ORF">L227DRAFT_649506</name>
</gene>
<feature type="compositionally biased region" description="Basic and acidic residues" evidence="2">
    <location>
        <begin position="655"/>
        <end position="665"/>
    </location>
</feature>
<dbReference type="AlphaFoldDB" id="A0A5C2SPY1"/>
<feature type="domain" description="DUF6697" evidence="3">
    <location>
        <begin position="426"/>
        <end position="611"/>
    </location>
</feature>
<dbReference type="OrthoDB" id="2757553at2759"/>
<protein>
    <recommendedName>
        <fullName evidence="3">DUF6697 domain-containing protein</fullName>
    </recommendedName>
</protein>
<evidence type="ECO:0000313" key="5">
    <source>
        <dbReference type="Proteomes" id="UP000313359"/>
    </source>
</evidence>
<proteinExistence type="predicted"/>
<keyword evidence="1" id="KW-0175">Coiled coil</keyword>
<evidence type="ECO:0000259" key="3">
    <source>
        <dbReference type="Pfam" id="PF20411"/>
    </source>
</evidence>
<name>A0A5C2SPY1_9APHY</name>
<dbReference type="InterPro" id="IPR046520">
    <property type="entry name" value="DUF6697"/>
</dbReference>
<reference evidence="4" key="1">
    <citation type="journal article" date="2018" name="Genome Biol. Evol.">
        <title>Genomics and development of Lentinus tigrinus, a white-rot wood-decaying mushroom with dimorphic fruiting bodies.</title>
        <authorList>
            <person name="Wu B."/>
            <person name="Xu Z."/>
            <person name="Knudson A."/>
            <person name="Carlson A."/>
            <person name="Chen N."/>
            <person name="Kovaka S."/>
            <person name="LaButti K."/>
            <person name="Lipzen A."/>
            <person name="Pennachio C."/>
            <person name="Riley R."/>
            <person name="Schakwitz W."/>
            <person name="Umezawa K."/>
            <person name="Ohm R.A."/>
            <person name="Grigoriev I.V."/>
            <person name="Nagy L.G."/>
            <person name="Gibbons J."/>
            <person name="Hibbett D."/>
        </authorList>
    </citation>
    <scope>NUCLEOTIDE SEQUENCE [LARGE SCALE GENOMIC DNA]</scope>
    <source>
        <strain evidence="4">ALCF2SS1-6</strain>
    </source>
</reference>
<sequence length="665" mass="74880">MDRAIRISNSLHEALRATANLYTQLDASPENVFIHTHFARDIAAKLVEALADAAALHKIGSITLQDVETFVNVFHERNYKNVVAVHRDSESLLAIDGSSADKRIQPEFVSTTDSFALDLTRSLSQVIDLNVLILQQCAQPPTIPLSTSRPQFTQYLAGCLRQTIEAHVSQSILYNNARTEVEKMEAECAKLKEAFSAQVADLQHELAQVQEEKTRLISEKDQLQDQLKCTREGLSSEAARVKVNYEQDVSNARATIERLSAEILAQRSNQSYQLMQMQATLDKTHQEAEWNRKQAVYEGNERKRIASEKNALERQIEELKSKLRAEQVRQKSKERKNAEVQTPLMIRVPSVQTPVRNAGVAASVAALKRSYHARTEENNGEATHFHYSCFSAINGAAPPQHRAAELAALPVIDVDLSSSDDIPAVFTRPSLNMILGSADVRKVLTVRVKYSTPLASQYNIQAYLCATWDRYTWLPTEPGKHGFLPYDLEIRKDQDGDLEAAAHGYRRGEIYTPCHLFVGTRTDSEIFHYHGLYQLTKVDSLTKDEWALLPENAKTYCLAKKLRQLVKEIGPGKTPSLKDLRQKFDHGTIAAPCIRLECIEFDPTFYGKLVARAAELLQNPEEPSEEHNLDATPSKRRRLSDRHEDSVQGLDSEDISPHNIDDMYA</sequence>
<evidence type="ECO:0000256" key="2">
    <source>
        <dbReference type="SAM" id="MobiDB-lite"/>
    </source>
</evidence>
<feature type="coiled-coil region" evidence="1">
    <location>
        <begin position="174"/>
        <end position="269"/>
    </location>
</feature>
<feature type="coiled-coil region" evidence="1">
    <location>
        <begin position="302"/>
        <end position="336"/>
    </location>
</feature>
<dbReference type="Pfam" id="PF20411">
    <property type="entry name" value="DUF6697"/>
    <property type="match status" value="1"/>
</dbReference>
<dbReference type="STRING" id="1328759.A0A5C2SPY1"/>
<dbReference type="EMBL" id="ML122252">
    <property type="protein sequence ID" value="RPD65394.1"/>
    <property type="molecule type" value="Genomic_DNA"/>
</dbReference>
<evidence type="ECO:0000256" key="1">
    <source>
        <dbReference type="SAM" id="Coils"/>
    </source>
</evidence>
<keyword evidence="5" id="KW-1185">Reference proteome</keyword>
<evidence type="ECO:0000313" key="4">
    <source>
        <dbReference type="EMBL" id="RPD65394.1"/>
    </source>
</evidence>
<dbReference type="Proteomes" id="UP000313359">
    <property type="component" value="Unassembled WGS sequence"/>
</dbReference>
<organism evidence="4 5">
    <name type="scientific">Lentinus tigrinus ALCF2SS1-6</name>
    <dbReference type="NCBI Taxonomy" id="1328759"/>
    <lineage>
        <taxon>Eukaryota</taxon>
        <taxon>Fungi</taxon>
        <taxon>Dikarya</taxon>
        <taxon>Basidiomycota</taxon>
        <taxon>Agaricomycotina</taxon>
        <taxon>Agaricomycetes</taxon>
        <taxon>Polyporales</taxon>
        <taxon>Polyporaceae</taxon>
        <taxon>Lentinus</taxon>
    </lineage>
</organism>
<feature type="region of interest" description="Disordered" evidence="2">
    <location>
        <begin position="618"/>
        <end position="665"/>
    </location>
</feature>